<sequence length="456" mass="51472">MFEDNLDLFEYGAEKTGNDSKPLAEKMRPRNLNEFAGQEHVVAEGTLIRHAFEKDQVFSMILWGPPGCGKTTLARIIARETSSYFMHFSAVLSGVKEIRAVIEEAKNQLKLFRKRSILFVDEIHRFNKAQQDAFLHHVESGLITLIGATTENPSFEVISPLLSRCRVITLKTLSDDDISRIIDSALKDKERGLGELNLSLSEEVLSHLVRISDGDARMALNSLEIAAGIATGKNKTQDNEQIYITLNDIENALQKKALLYDKKGEEHYNLISALHKSMRGSDPDAAVYWLARMLTAGEDPLFIARRMIRFASEDIGNADPYALSVTVSAMEAFKFIGQPEGELALAQAVIYLSTAPKSNSVYTAYGRVQKAVRSEGALPVPLHIRNAPTSLMKDLGYGKDYKYAHDYKEDYVFQEYLPDKLESTLFYFPTERGYEKTIKQRLEKWRKLKKEKKTAT</sequence>
<dbReference type="InterPro" id="IPR027417">
    <property type="entry name" value="P-loop_NTPase"/>
</dbReference>
<dbReference type="PANTHER" id="PTHR13779:SF7">
    <property type="entry name" value="ATPASE WRNIP1"/>
    <property type="match status" value="1"/>
</dbReference>
<dbReference type="Gene3D" id="1.10.8.60">
    <property type="match status" value="1"/>
</dbReference>
<keyword evidence="5" id="KW-0547">Nucleotide-binding</keyword>
<dbReference type="InterPro" id="IPR003593">
    <property type="entry name" value="AAA+_ATPase"/>
</dbReference>
<evidence type="ECO:0000256" key="4">
    <source>
        <dbReference type="ARBA" id="ARBA00022705"/>
    </source>
</evidence>
<dbReference type="FunFam" id="3.40.50.300:FF:000137">
    <property type="entry name" value="Replication-associated recombination protein A"/>
    <property type="match status" value="1"/>
</dbReference>
<dbReference type="GO" id="GO:0006261">
    <property type="term" value="P:DNA-templated DNA replication"/>
    <property type="evidence" value="ECO:0007669"/>
    <property type="project" value="TreeGrafter"/>
</dbReference>
<organism evidence="8">
    <name type="scientific">uncultured Desulfobacterium sp</name>
    <dbReference type="NCBI Taxonomy" id="201089"/>
    <lineage>
        <taxon>Bacteria</taxon>
        <taxon>Pseudomonadati</taxon>
        <taxon>Thermodesulfobacteriota</taxon>
        <taxon>Desulfobacteria</taxon>
        <taxon>Desulfobacterales</taxon>
        <taxon>Desulfobacteriaceae</taxon>
        <taxon>Desulfobacterium</taxon>
        <taxon>environmental samples</taxon>
    </lineage>
</organism>
<dbReference type="InterPro" id="IPR003959">
    <property type="entry name" value="ATPase_AAA_core"/>
</dbReference>
<dbReference type="GO" id="GO:0003677">
    <property type="term" value="F:DNA binding"/>
    <property type="evidence" value="ECO:0007669"/>
    <property type="project" value="InterPro"/>
</dbReference>
<dbReference type="CDD" id="cd18139">
    <property type="entry name" value="HLD_clamp_RarA"/>
    <property type="match status" value="1"/>
</dbReference>
<dbReference type="Pfam" id="PF12002">
    <property type="entry name" value="MgsA_C"/>
    <property type="match status" value="1"/>
</dbReference>
<dbReference type="PANTHER" id="PTHR13779">
    <property type="entry name" value="WERNER HELICASE-INTERACTING PROTEIN 1 FAMILY MEMBER"/>
    <property type="match status" value="1"/>
</dbReference>
<accession>E1Y8X7</accession>
<dbReference type="InterPro" id="IPR032423">
    <property type="entry name" value="AAA_assoc_2"/>
</dbReference>
<dbReference type="AlphaFoldDB" id="E1Y8X7"/>
<dbReference type="SUPFAM" id="SSF52540">
    <property type="entry name" value="P-loop containing nucleoside triphosphate hydrolases"/>
    <property type="match status" value="1"/>
</dbReference>
<dbReference type="GO" id="GO:0000731">
    <property type="term" value="P:DNA synthesis involved in DNA repair"/>
    <property type="evidence" value="ECO:0007669"/>
    <property type="project" value="TreeGrafter"/>
</dbReference>
<protein>
    <recommendedName>
        <fullName evidence="3">Replication-associated recombination protein A</fullName>
    </recommendedName>
</protein>
<proteinExistence type="inferred from homology"/>
<comment type="function">
    <text evidence="1">DNA-dependent ATPase that plays important roles in cellular responses to stalled DNA replication processes.</text>
</comment>
<feature type="domain" description="AAA+ ATPase" evidence="7">
    <location>
        <begin position="56"/>
        <end position="173"/>
    </location>
</feature>
<evidence type="ECO:0000259" key="7">
    <source>
        <dbReference type="SMART" id="SM00382"/>
    </source>
</evidence>
<evidence type="ECO:0000256" key="2">
    <source>
        <dbReference type="ARBA" id="ARBA00008959"/>
    </source>
</evidence>
<dbReference type="CDD" id="cd00009">
    <property type="entry name" value="AAA"/>
    <property type="match status" value="1"/>
</dbReference>
<dbReference type="GO" id="GO:0005524">
    <property type="term" value="F:ATP binding"/>
    <property type="evidence" value="ECO:0007669"/>
    <property type="project" value="UniProtKB-KW"/>
</dbReference>
<dbReference type="GO" id="GO:0017116">
    <property type="term" value="F:single-stranded DNA helicase activity"/>
    <property type="evidence" value="ECO:0007669"/>
    <property type="project" value="TreeGrafter"/>
</dbReference>
<gene>
    <name evidence="8" type="ORF">N47_A10500</name>
</gene>
<evidence type="ECO:0000256" key="6">
    <source>
        <dbReference type="ARBA" id="ARBA00022840"/>
    </source>
</evidence>
<evidence type="ECO:0000256" key="3">
    <source>
        <dbReference type="ARBA" id="ARBA00020776"/>
    </source>
</evidence>
<dbReference type="GO" id="GO:0008047">
    <property type="term" value="F:enzyme activator activity"/>
    <property type="evidence" value="ECO:0007669"/>
    <property type="project" value="TreeGrafter"/>
</dbReference>
<dbReference type="SMART" id="SM00382">
    <property type="entry name" value="AAA"/>
    <property type="match status" value="1"/>
</dbReference>
<dbReference type="SUPFAM" id="SSF48019">
    <property type="entry name" value="post-AAA+ oligomerization domain-like"/>
    <property type="match status" value="1"/>
</dbReference>
<dbReference type="InterPro" id="IPR021886">
    <property type="entry name" value="MgsA_C"/>
</dbReference>
<comment type="similarity">
    <text evidence="2">Belongs to the AAA ATPase family. RarA/MGS1/WRNIP1 subfamily.</text>
</comment>
<evidence type="ECO:0000256" key="5">
    <source>
        <dbReference type="ARBA" id="ARBA00022741"/>
    </source>
</evidence>
<keyword evidence="4" id="KW-0235">DNA replication</keyword>
<evidence type="ECO:0000256" key="1">
    <source>
        <dbReference type="ARBA" id="ARBA00002393"/>
    </source>
</evidence>
<dbReference type="InterPro" id="IPR051314">
    <property type="entry name" value="AAA_ATPase_RarA/MGS1/WRNIP1"/>
</dbReference>
<dbReference type="Pfam" id="PF00004">
    <property type="entry name" value="AAA"/>
    <property type="match status" value="1"/>
</dbReference>
<name>E1Y8X7_9BACT</name>
<dbReference type="Gene3D" id="3.40.50.300">
    <property type="entry name" value="P-loop containing nucleotide triphosphate hydrolases"/>
    <property type="match status" value="1"/>
</dbReference>
<dbReference type="FunFam" id="1.20.272.10:FF:000001">
    <property type="entry name" value="Putative AAA family ATPase"/>
    <property type="match status" value="1"/>
</dbReference>
<dbReference type="GO" id="GO:0016887">
    <property type="term" value="F:ATP hydrolysis activity"/>
    <property type="evidence" value="ECO:0007669"/>
    <property type="project" value="InterPro"/>
</dbReference>
<reference evidence="8" key="1">
    <citation type="journal article" date="2011" name="Environ. Microbiol.">
        <title>Genomic insights into the metabolic potential of the polycyclic aromatic hydrocarbon degrading sulfate-reducing Deltaproteobacterium N47.</title>
        <authorList>
            <person name="Bergmann F."/>
            <person name="Selesi D."/>
            <person name="Weinmaier T."/>
            <person name="Tischler P."/>
            <person name="Rattei T."/>
            <person name="Meckenstock R.U."/>
        </authorList>
    </citation>
    <scope>NUCLEOTIDE SEQUENCE</scope>
</reference>
<dbReference type="FunFam" id="1.10.3710.10:FF:000004">
    <property type="entry name" value="Putative ATPase, AAA family"/>
    <property type="match status" value="1"/>
</dbReference>
<dbReference type="EMBL" id="FR695864">
    <property type="protein sequence ID" value="CBX27021.1"/>
    <property type="molecule type" value="Genomic_DNA"/>
</dbReference>
<keyword evidence="6" id="KW-0067">ATP-binding</keyword>
<dbReference type="InterPro" id="IPR008921">
    <property type="entry name" value="DNA_pol3_clamp-load_cplx_C"/>
</dbReference>
<dbReference type="Gene3D" id="1.20.272.10">
    <property type="match status" value="1"/>
</dbReference>
<evidence type="ECO:0000313" key="8">
    <source>
        <dbReference type="EMBL" id="CBX27021.1"/>
    </source>
</evidence>
<dbReference type="FunFam" id="1.10.8.60:FF:000029">
    <property type="entry name" value="Replication-associated recombination protein A"/>
    <property type="match status" value="1"/>
</dbReference>
<dbReference type="Pfam" id="PF16193">
    <property type="entry name" value="AAA_assoc_2"/>
    <property type="match status" value="1"/>
</dbReference>
<dbReference type="Gene3D" id="1.10.3710.10">
    <property type="entry name" value="DNA polymerase III clamp loader subunits, C-terminal domain"/>
    <property type="match status" value="1"/>
</dbReference>